<gene>
    <name evidence="1" type="ORF">PG994_000893</name>
</gene>
<dbReference type="GeneID" id="92085365"/>
<proteinExistence type="predicted"/>
<reference evidence="1 2" key="1">
    <citation type="submission" date="2023-01" db="EMBL/GenBank/DDBJ databases">
        <title>Analysis of 21 Apiospora genomes using comparative genomics revels a genus with tremendous synthesis potential of carbohydrate active enzymes and secondary metabolites.</title>
        <authorList>
            <person name="Sorensen T."/>
        </authorList>
    </citation>
    <scope>NUCLEOTIDE SEQUENCE [LARGE SCALE GENOMIC DNA]</scope>
    <source>
        <strain evidence="1 2">CBS 135458</strain>
    </source>
</reference>
<evidence type="ECO:0000313" key="2">
    <source>
        <dbReference type="Proteomes" id="UP001480595"/>
    </source>
</evidence>
<accession>A0ABR1WQV6</accession>
<evidence type="ECO:0000313" key="1">
    <source>
        <dbReference type="EMBL" id="KAK8085919.1"/>
    </source>
</evidence>
<dbReference type="Proteomes" id="UP001480595">
    <property type="component" value="Unassembled WGS sequence"/>
</dbReference>
<sequence length="158" mass="18091">MSGSIKNFDDYVPDWEESIRTRFRGRPGWSVDLYVEEADCPSDHWDGFRNAGVTVRDGLAKRRDAGDEESEDRCYLAEHYWSFRAYRGEGPCAVPQNGDRVLGCIGNYFQKGGPLNDEELKEASDGLRDLFRDSDWEKIAKAEQEADMYADGPYENGW</sequence>
<organism evidence="1 2">
    <name type="scientific">Apiospora phragmitis</name>
    <dbReference type="NCBI Taxonomy" id="2905665"/>
    <lineage>
        <taxon>Eukaryota</taxon>
        <taxon>Fungi</taxon>
        <taxon>Dikarya</taxon>
        <taxon>Ascomycota</taxon>
        <taxon>Pezizomycotina</taxon>
        <taxon>Sordariomycetes</taxon>
        <taxon>Xylariomycetidae</taxon>
        <taxon>Amphisphaeriales</taxon>
        <taxon>Apiosporaceae</taxon>
        <taxon>Apiospora</taxon>
    </lineage>
</organism>
<comment type="caution">
    <text evidence="1">The sequence shown here is derived from an EMBL/GenBank/DDBJ whole genome shotgun (WGS) entry which is preliminary data.</text>
</comment>
<protein>
    <submittedName>
        <fullName evidence="1">Uncharacterized protein</fullName>
    </submittedName>
</protein>
<keyword evidence="2" id="KW-1185">Reference proteome</keyword>
<dbReference type="RefSeq" id="XP_066720443.1">
    <property type="nucleotide sequence ID" value="XM_066852302.1"/>
</dbReference>
<name>A0ABR1WQV6_9PEZI</name>
<dbReference type="EMBL" id="JAQQWL010000002">
    <property type="protein sequence ID" value="KAK8085919.1"/>
    <property type="molecule type" value="Genomic_DNA"/>
</dbReference>